<feature type="region of interest" description="Disordered" evidence="1">
    <location>
        <begin position="183"/>
        <end position="244"/>
    </location>
</feature>
<sequence length="309" mass="31793">MTGTVVDRIRPMAVAIATALLSGAVIVLSPLLAGAWASDRSVTVVNLAGYPNINDSLLDRELEKAGGPADILIIIPPADLESGAPDFDCSNEALPKSCPVLHDFPRRIVASDVTAFTTTLIALYRAGPDDEGQNVYVRTGERPLSDTVAWGVAWKVGLVMTVVAAAAVFVALRRRSRVLPAYTSAASPVPPPSPSPSAEPAPARVTQPATGRVPQPAAGRGGQPAPVAPTPISDPLPADAIPPPGTAVVARTHFGPYGGYVDAGGVVLWARLIDPGGGVVPGQSMTVIGPARAQDALVVSPNVTEEVRR</sequence>
<name>A0ABS2AM58_9ACTN</name>
<protein>
    <recommendedName>
        <fullName evidence="5">Integral membrane protein</fullName>
    </recommendedName>
</protein>
<evidence type="ECO:0000313" key="3">
    <source>
        <dbReference type="EMBL" id="MBM2620938.1"/>
    </source>
</evidence>
<feature type="compositionally biased region" description="Pro residues" evidence="1">
    <location>
        <begin position="226"/>
        <end position="244"/>
    </location>
</feature>
<dbReference type="EMBL" id="JAENHP010000017">
    <property type="protein sequence ID" value="MBM2620938.1"/>
    <property type="molecule type" value="Genomic_DNA"/>
</dbReference>
<reference evidence="3 4" key="1">
    <citation type="submission" date="2021-01" db="EMBL/GenBank/DDBJ databases">
        <title>Actinoplanes sp. nov. LDG1-06 isolated from lichen.</title>
        <authorList>
            <person name="Saeng-In P."/>
            <person name="Phongsopitanun W."/>
            <person name="Kanchanasin P."/>
            <person name="Yuki M."/>
            <person name="Kudo T."/>
            <person name="Ohkuma M."/>
            <person name="Tanasupawat S."/>
        </authorList>
    </citation>
    <scope>NUCLEOTIDE SEQUENCE [LARGE SCALE GENOMIC DNA]</scope>
    <source>
        <strain evidence="3 4">LDG1-06</strain>
    </source>
</reference>
<gene>
    <name evidence="3" type="ORF">JIG36_36105</name>
</gene>
<feature type="transmembrane region" description="Helical" evidence="2">
    <location>
        <begin position="12"/>
        <end position="37"/>
    </location>
</feature>
<keyword evidence="2" id="KW-1133">Transmembrane helix</keyword>
<feature type="transmembrane region" description="Helical" evidence="2">
    <location>
        <begin position="152"/>
        <end position="172"/>
    </location>
</feature>
<accession>A0ABS2AM58</accession>
<proteinExistence type="predicted"/>
<keyword evidence="2" id="KW-0812">Transmembrane</keyword>
<dbReference type="Proteomes" id="UP000632138">
    <property type="component" value="Unassembled WGS sequence"/>
</dbReference>
<keyword evidence="2" id="KW-0472">Membrane</keyword>
<feature type="compositionally biased region" description="Pro residues" evidence="1">
    <location>
        <begin position="188"/>
        <end position="199"/>
    </location>
</feature>
<comment type="caution">
    <text evidence="3">The sequence shown here is derived from an EMBL/GenBank/DDBJ whole genome shotgun (WGS) entry which is preliminary data.</text>
</comment>
<dbReference type="RefSeq" id="WP_203380927.1">
    <property type="nucleotide sequence ID" value="NZ_JAENHP010000017.1"/>
</dbReference>
<evidence type="ECO:0008006" key="5">
    <source>
        <dbReference type="Google" id="ProtNLM"/>
    </source>
</evidence>
<evidence type="ECO:0000256" key="1">
    <source>
        <dbReference type="SAM" id="MobiDB-lite"/>
    </source>
</evidence>
<evidence type="ECO:0000256" key="2">
    <source>
        <dbReference type="SAM" id="Phobius"/>
    </source>
</evidence>
<organism evidence="3 4">
    <name type="scientific">Paractinoplanes ovalisporus</name>
    <dbReference type="NCBI Taxonomy" id="2810368"/>
    <lineage>
        <taxon>Bacteria</taxon>
        <taxon>Bacillati</taxon>
        <taxon>Actinomycetota</taxon>
        <taxon>Actinomycetes</taxon>
        <taxon>Micromonosporales</taxon>
        <taxon>Micromonosporaceae</taxon>
        <taxon>Paractinoplanes</taxon>
    </lineage>
</organism>
<evidence type="ECO:0000313" key="4">
    <source>
        <dbReference type="Proteomes" id="UP000632138"/>
    </source>
</evidence>
<keyword evidence="4" id="KW-1185">Reference proteome</keyword>